<dbReference type="Proteomes" id="UP000323594">
    <property type="component" value="Chromosome"/>
</dbReference>
<dbReference type="InterPro" id="IPR050563">
    <property type="entry name" value="4-hydroxybenzoyl-CoA_TE"/>
</dbReference>
<dbReference type="InterPro" id="IPR006684">
    <property type="entry name" value="YbgC/YbaW"/>
</dbReference>
<evidence type="ECO:0000313" key="4">
    <source>
        <dbReference type="Proteomes" id="UP000323594"/>
    </source>
</evidence>
<comment type="similarity">
    <text evidence="1">Belongs to the 4-hydroxybenzoyl-CoA thioesterase family.</text>
</comment>
<dbReference type="Gene3D" id="3.10.129.10">
    <property type="entry name" value="Hotdog Thioesterase"/>
    <property type="match status" value="1"/>
</dbReference>
<reference evidence="3 4" key="1">
    <citation type="submission" date="2019-08" db="EMBL/GenBank/DDBJ databases">
        <authorList>
            <person name="Kuhnert P."/>
        </authorList>
    </citation>
    <scope>NUCLEOTIDE SEQUENCE [LARGE SCALE GENOMIC DNA]</scope>
    <source>
        <strain evidence="3 4">B36.5</strain>
    </source>
</reference>
<protein>
    <submittedName>
        <fullName evidence="3">Acyl-CoA thioesterase</fullName>
    </submittedName>
</protein>
<dbReference type="NCBIfam" id="TIGR00051">
    <property type="entry name" value="YbgC/FadM family acyl-CoA thioesterase"/>
    <property type="match status" value="1"/>
</dbReference>
<evidence type="ECO:0000313" key="3">
    <source>
        <dbReference type="EMBL" id="QEJ97108.1"/>
    </source>
</evidence>
<evidence type="ECO:0000256" key="1">
    <source>
        <dbReference type="ARBA" id="ARBA00005953"/>
    </source>
</evidence>
<dbReference type="SUPFAM" id="SSF54637">
    <property type="entry name" value="Thioesterase/thiol ester dehydrase-isomerase"/>
    <property type="match status" value="1"/>
</dbReference>
<dbReference type="CDD" id="cd00586">
    <property type="entry name" value="4HBT"/>
    <property type="match status" value="1"/>
</dbReference>
<gene>
    <name evidence="3" type="ORF">FUT82_03315</name>
</gene>
<dbReference type="InterPro" id="IPR029069">
    <property type="entry name" value="HotDog_dom_sf"/>
</dbReference>
<dbReference type="Pfam" id="PF13279">
    <property type="entry name" value="4HBT_2"/>
    <property type="match status" value="1"/>
</dbReference>
<evidence type="ECO:0000256" key="2">
    <source>
        <dbReference type="ARBA" id="ARBA00022801"/>
    </source>
</evidence>
<dbReference type="AlphaFoldDB" id="A0AAE6M642"/>
<organism evidence="3 4">
    <name type="scientific">Treponema phagedenis</name>
    <dbReference type="NCBI Taxonomy" id="162"/>
    <lineage>
        <taxon>Bacteria</taxon>
        <taxon>Pseudomonadati</taxon>
        <taxon>Spirochaetota</taxon>
        <taxon>Spirochaetia</taxon>
        <taxon>Spirochaetales</taxon>
        <taxon>Treponemataceae</taxon>
        <taxon>Treponema</taxon>
    </lineage>
</organism>
<proteinExistence type="inferred from homology"/>
<dbReference type="GO" id="GO:0047617">
    <property type="term" value="F:fatty acyl-CoA hydrolase activity"/>
    <property type="evidence" value="ECO:0007669"/>
    <property type="project" value="TreeGrafter"/>
</dbReference>
<dbReference type="EMBL" id="CP042817">
    <property type="protein sequence ID" value="QEJ97108.1"/>
    <property type="molecule type" value="Genomic_DNA"/>
</dbReference>
<sequence>MKLSFDVEVRTYELDSYGHVNHAVYLNYFEYTRMKFIQAIGFDYEGLLNDGYYLYITKVNIIYKRSVVLNDVLSIEVEPIKEGAASGVYRQQAFNQRGELCAEADVTWACVDQKTGKPARLPEKYRLNIHKD</sequence>
<dbReference type="PANTHER" id="PTHR31793">
    <property type="entry name" value="4-HYDROXYBENZOYL-COA THIOESTERASE FAMILY MEMBER"/>
    <property type="match status" value="1"/>
</dbReference>
<dbReference type="RefSeq" id="WP_148878610.1">
    <property type="nucleotide sequence ID" value="NZ_CP042813.1"/>
</dbReference>
<name>A0AAE6M642_TREPH</name>
<dbReference type="PIRSF" id="PIRSF003230">
    <property type="entry name" value="YbgC"/>
    <property type="match status" value="1"/>
</dbReference>
<keyword evidence="2" id="KW-0378">Hydrolase</keyword>
<dbReference type="PANTHER" id="PTHR31793:SF27">
    <property type="entry name" value="NOVEL THIOESTERASE SUPERFAMILY DOMAIN AND SAPOSIN A-TYPE DOMAIN CONTAINING PROTEIN (0610012H03RIK)"/>
    <property type="match status" value="1"/>
</dbReference>
<accession>A0AAE6M642</accession>